<evidence type="ECO:0000256" key="5">
    <source>
        <dbReference type="ARBA" id="ARBA00018429"/>
    </source>
</evidence>
<dbReference type="EMBL" id="SHAG01000013">
    <property type="protein sequence ID" value="RZO76323.1"/>
    <property type="molecule type" value="Genomic_DNA"/>
</dbReference>
<gene>
    <name evidence="9" type="primary">ung</name>
    <name evidence="13" type="ORF">EVA68_04520</name>
</gene>
<dbReference type="SMART" id="SM00987">
    <property type="entry name" value="UreE_C"/>
    <property type="match status" value="1"/>
</dbReference>
<evidence type="ECO:0000256" key="4">
    <source>
        <dbReference type="ARBA" id="ARBA00012030"/>
    </source>
</evidence>
<keyword evidence="9" id="KW-0963">Cytoplasm</keyword>
<dbReference type="SMART" id="SM00986">
    <property type="entry name" value="UDG"/>
    <property type="match status" value="1"/>
</dbReference>
<dbReference type="NCBIfam" id="NF003589">
    <property type="entry name" value="PRK05254.1-2"/>
    <property type="match status" value="1"/>
</dbReference>
<dbReference type="NCBIfam" id="NF003591">
    <property type="entry name" value="PRK05254.1-4"/>
    <property type="match status" value="1"/>
</dbReference>
<evidence type="ECO:0000256" key="3">
    <source>
        <dbReference type="ARBA" id="ARBA00008184"/>
    </source>
</evidence>
<evidence type="ECO:0000256" key="1">
    <source>
        <dbReference type="ARBA" id="ARBA00001400"/>
    </source>
</evidence>
<sequence length="226" mass="25434">MGNILLDPSWLEHLSEEFSKPYMESLRSFLQGQKASGKVIYPRSSEYFAAMDATPFSKVKVVILGQDPYHNPSQAHGLSFSVNKKVSPPPTLLNIFKEVSNDLSLPNQLVHGCLDHWANQGVLLMNSVLTVERYRAGSHQGKGWEIFTDRVVESLSSKKEHCVFLLWGAYAQKKGRFIDETKHCVLKTSHPSPLSAYKGFIGCKHFSRCNDYLSSCEKSPIDWAIV</sequence>
<dbReference type="InterPro" id="IPR018085">
    <property type="entry name" value="Ura-DNA_Glyclase_AS"/>
</dbReference>
<dbReference type="GO" id="GO:0005737">
    <property type="term" value="C:cytoplasm"/>
    <property type="evidence" value="ECO:0007669"/>
    <property type="project" value="UniProtKB-SubCell"/>
</dbReference>
<evidence type="ECO:0000313" key="13">
    <source>
        <dbReference type="EMBL" id="RZO76323.1"/>
    </source>
</evidence>
<dbReference type="GO" id="GO:0097510">
    <property type="term" value="P:base-excision repair, AP site formation via deaminated base removal"/>
    <property type="evidence" value="ECO:0007669"/>
    <property type="project" value="TreeGrafter"/>
</dbReference>
<dbReference type="NCBIfam" id="NF003588">
    <property type="entry name" value="PRK05254.1-1"/>
    <property type="match status" value="1"/>
</dbReference>
<name>A0A520S1H0_9GAMM</name>
<keyword evidence="6 9" id="KW-0227">DNA damage</keyword>
<dbReference type="Pfam" id="PF03167">
    <property type="entry name" value="UDG"/>
    <property type="match status" value="1"/>
</dbReference>
<dbReference type="Proteomes" id="UP000316199">
    <property type="component" value="Unassembled WGS sequence"/>
</dbReference>
<dbReference type="PANTHER" id="PTHR11264:SF0">
    <property type="entry name" value="URACIL-DNA GLYCOSYLASE"/>
    <property type="match status" value="1"/>
</dbReference>
<evidence type="ECO:0000256" key="10">
    <source>
        <dbReference type="PROSITE-ProRule" id="PRU10072"/>
    </source>
</evidence>
<dbReference type="CDD" id="cd10027">
    <property type="entry name" value="UDG-F1-like"/>
    <property type="match status" value="1"/>
</dbReference>
<protein>
    <recommendedName>
        <fullName evidence="5 9">Uracil-DNA glycosylase</fullName>
        <shortName evidence="9">UDG</shortName>
        <ecNumber evidence="4 9">3.2.2.27</ecNumber>
    </recommendedName>
</protein>
<dbReference type="NCBIfam" id="NF003592">
    <property type="entry name" value="PRK05254.1-5"/>
    <property type="match status" value="1"/>
</dbReference>
<comment type="function">
    <text evidence="2 9 11">Excises uracil residues from the DNA which can arise as a result of misincorporation of dUMP residues by DNA polymerase or due to deamination of cytosine.</text>
</comment>
<keyword evidence="13" id="KW-0326">Glycosidase</keyword>
<dbReference type="PANTHER" id="PTHR11264">
    <property type="entry name" value="URACIL-DNA GLYCOSYLASE"/>
    <property type="match status" value="1"/>
</dbReference>
<dbReference type="Gene3D" id="3.40.470.10">
    <property type="entry name" value="Uracil-DNA glycosylase-like domain"/>
    <property type="match status" value="1"/>
</dbReference>
<evidence type="ECO:0000256" key="8">
    <source>
        <dbReference type="ARBA" id="ARBA00023204"/>
    </source>
</evidence>
<accession>A0A520S1H0</accession>
<evidence type="ECO:0000259" key="12">
    <source>
        <dbReference type="SMART" id="SM00986"/>
    </source>
</evidence>
<evidence type="ECO:0000256" key="9">
    <source>
        <dbReference type="HAMAP-Rule" id="MF_00148"/>
    </source>
</evidence>
<evidence type="ECO:0000256" key="7">
    <source>
        <dbReference type="ARBA" id="ARBA00022801"/>
    </source>
</evidence>
<dbReference type="FunFam" id="3.40.470.10:FF:000001">
    <property type="entry name" value="Uracil-DNA glycosylase"/>
    <property type="match status" value="1"/>
</dbReference>
<dbReference type="InterPro" id="IPR002043">
    <property type="entry name" value="UDG_fam1"/>
</dbReference>
<dbReference type="GO" id="GO:0004844">
    <property type="term" value="F:uracil DNA N-glycosylase activity"/>
    <property type="evidence" value="ECO:0007669"/>
    <property type="project" value="UniProtKB-UniRule"/>
</dbReference>
<keyword evidence="8 9" id="KW-0234">DNA repair</keyword>
<comment type="similarity">
    <text evidence="3 9 11">Belongs to the uracil-DNA glycosylase (UDG) superfamily. UNG family.</text>
</comment>
<proteinExistence type="inferred from homology"/>
<comment type="caution">
    <text evidence="13">The sequence shown here is derived from an EMBL/GenBank/DDBJ whole genome shotgun (WGS) entry which is preliminary data.</text>
</comment>
<dbReference type="InterPro" id="IPR005122">
    <property type="entry name" value="Uracil-DNA_glycosylase-like"/>
</dbReference>
<dbReference type="InterPro" id="IPR036895">
    <property type="entry name" value="Uracil-DNA_glycosylase-like_sf"/>
</dbReference>
<dbReference type="SUPFAM" id="SSF52141">
    <property type="entry name" value="Uracil-DNA glycosylase-like"/>
    <property type="match status" value="1"/>
</dbReference>
<comment type="subcellular location">
    <subcellularLocation>
        <location evidence="9">Cytoplasm</location>
    </subcellularLocation>
</comment>
<dbReference type="HAMAP" id="MF_00148">
    <property type="entry name" value="UDG"/>
    <property type="match status" value="1"/>
</dbReference>
<feature type="active site" description="Proton acceptor" evidence="9 10">
    <location>
        <position position="67"/>
    </location>
</feature>
<dbReference type="EC" id="3.2.2.27" evidence="4 9"/>
<comment type="catalytic activity">
    <reaction evidence="1 9 11">
        <text>Hydrolyzes single-stranded DNA or mismatched double-stranded DNA and polynucleotides, releasing free uracil.</text>
        <dbReference type="EC" id="3.2.2.27"/>
    </reaction>
</comment>
<evidence type="ECO:0000256" key="2">
    <source>
        <dbReference type="ARBA" id="ARBA00002631"/>
    </source>
</evidence>
<dbReference type="PROSITE" id="PS00130">
    <property type="entry name" value="U_DNA_GLYCOSYLASE"/>
    <property type="match status" value="1"/>
</dbReference>
<evidence type="ECO:0000256" key="11">
    <source>
        <dbReference type="RuleBase" id="RU003780"/>
    </source>
</evidence>
<evidence type="ECO:0000313" key="14">
    <source>
        <dbReference type="Proteomes" id="UP000316199"/>
    </source>
</evidence>
<organism evidence="13 14">
    <name type="scientific">OM182 bacterium</name>
    <dbReference type="NCBI Taxonomy" id="2510334"/>
    <lineage>
        <taxon>Bacteria</taxon>
        <taxon>Pseudomonadati</taxon>
        <taxon>Pseudomonadota</taxon>
        <taxon>Gammaproteobacteria</taxon>
        <taxon>OMG group</taxon>
        <taxon>OM182 clade</taxon>
    </lineage>
</organism>
<dbReference type="NCBIfam" id="TIGR00628">
    <property type="entry name" value="ung"/>
    <property type="match status" value="1"/>
</dbReference>
<feature type="domain" description="Uracil-DNA glycosylase-like" evidence="12">
    <location>
        <begin position="52"/>
        <end position="213"/>
    </location>
</feature>
<reference evidence="13 14" key="1">
    <citation type="submission" date="2019-02" db="EMBL/GenBank/DDBJ databases">
        <title>Prokaryotic population dynamics and viral predation in marine succession experiment using metagenomics: the confinement effect.</title>
        <authorList>
            <person name="Haro-Moreno J.M."/>
            <person name="Rodriguez-Valera F."/>
            <person name="Lopez-Perez M."/>
        </authorList>
    </citation>
    <scope>NUCLEOTIDE SEQUENCE [LARGE SCALE GENOMIC DNA]</scope>
    <source>
        <strain evidence="13">MED-G157</strain>
    </source>
</reference>
<keyword evidence="7 9" id="KW-0378">Hydrolase</keyword>
<dbReference type="AlphaFoldDB" id="A0A520S1H0"/>
<evidence type="ECO:0000256" key="6">
    <source>
        <dbReference type="ARBA" id="ARBA00022763"/>
    </source>
</evidence>